<gene>
    <name evidence="2" type="ORF">HZY85_07795</name>
</gene>
<dbReference type="RefSeq" id="WP_179941853.1">
    <property type="nucleotide sequence ID" value="NZ_JACBYF010000027.1"/>
</dbReference>
<reference evidence="2 3" key="1">
    <citation type="submission" date="2020-07" db="EMBL/GenBank/DDBJ databases">
        <title>MOT database genomes.</title>
        <authorList>
            <person name="Joseph S."/>
            <person name="Aduse-Opoku J."/>
            <person name="Hashim A."/>
            <person name="Wade W."/>
            <person name="Curtis M."/>
        </authorList>
    </citation>
    <scope>NUCLEOTIDE SEQUENCE [LARGE SCALE GENOMIC DNA]</scope>
    <source>
        <strain evidence="2 3">CIP 106318</strain>
    </source>
</reference>
<dbReference type="Pfam" id="PF13529">
    <property type="entry name" value="Peptidase_C39_2"/>
    <property type="match status" value="1"/>
</dbReference>
<dbReference type="EMBL" id="JACBYF010000027">
    <property type="protein sequence ID" value="NYS48071.1"/>
    <property type="molecule type" value="Genomic_DNA"/>
</dbReference>
<accession>A0ABX2T4Z6</accession>
<sequence length="249" mass="28836">MKKKVITYSLLFILGLALGIFSSNIFLKDNYKTNNKISINSETKIKPNSNKEYIVEDNKKENNVLNNKKVILNISPQNQKEWNYCAPTTVSMMLSSKNINVDQYTLAKEMGTYEPFGTHNKDAIRILNKYMFGYEIPQDGNAGYRLETVSEVNQNTIKTFKERLIKNIKEGYPMYYTFDSSKVYPGKHGEHNVIGIGYLLNENKDDIEYLYYLDPDYNVNDKIHGGLKIIKIEDLLNSMLTCEEPNYAW</sequence>
<organism evidence="2 3">
    <name type="scientific">Gemelliphila palaticanis</name>
    <dbReference type="NCBI Taxonomy" id="81950"/>
    <lineage>
        <taxon>Bacteria</taxon>
        <taxon>Bacillati</taxon>
        <taxon>Bacillota</taxon>
        <taxon>Bacilli</taxon>
        <taxon>Bacillales</taxon>
        <taxon>Gemellaceae</taxon>
        <taxon>Gemelliphila</taxon>
    </lineage>
</organism>
<comment type="caution">
    <text evidence="2">The sequence shown here is derived from an EMBL/GenBank/DDBJ whole genome shotgun (WGS) entry which is preliminary data.</text>
</comment>
<name>A0ABX2T4Z6_9BACL</name>
<keyword evidence="3" id="KW-1185">Reference proteome</keyword>
<dbReference type="InterPro" id="IPR039564">
    <property type="entry name" value="Peptidase_C39-like"/>
</dbReference>
<proteinExistence type="predicted"/>
<evidence type="ECO:0000313" key="2">
    <source>
        <dbReference type="EMBL" id="NYS48071.1"/>
    </source>
</evidence>
<feature type="domain" description="Peptidase C39-like" evidence="1">
    <location>
        <begin position="72"/>
        <end position="215"/>
    </location>
</feature>
<evidence type="ECO:0000259" key="1">
    <source>
        <dbReference type="Pfam" id="PF13529"/>
    </source>
</evidence>
<dbReference type="Gene3D" id="3.90.70.10">
    <property type="entry name" value="Cysteine proteinases"/>
    <property type="match status" value="1"/>
</dbReference>
<dbReference type="Proteomes" id="UP000531840">
    <property type="component" value="Unassembled WGS sequence"/>
</dbReference>
<protein>
    <submittedName>
        <fullName evidence="2">C39 family peptidase</fullName>
    </submittedName>
</protein>
<evidence type="ECO:0000313" key="3">
    <source>
        <dbReference type="Proteomes" id="UP000531840"/>
    </source>
</evidence>